<dbReference type="Proteomes" id="UP000594454">
    <property type="component" value="Chromosome 3"/>
</dbReference>
<feature type="compositionally biased region" description="Basic and acidic residues" evidence="2">
    <location>
        <begin position="2147"/>
        <end position="2158"/>
    </location>
</feature>
<feature type="region of interest" description="Disordered" evidence="2">
    <location>
        <begin position="1953"/>
        <end position="1978"/>
    </location>
</feature>
<feature type="compositionally biased region" description="Low complexity" evidence="2">
    <location>
        <begin position="2035"/>
        <end position="2050"/>
    </location>
</feature>
<feature type="compositionally biased region" description="Polar residues" evidence="2">
    <location>
        <begin position="576"/>
        <end position="585"/>
    </location>
</feature>
<feature type="compositionally biased region" description="Basic and acidic residues" evidence="2">
    <location>
        <begin position="2989"/>
        <end position="3006"/>
    </location>
</feature>
<feature type="compositionally biased region" description="Acidic residues" evidence="2">
    <location>
        <begin position="2288"/>
        <end position="2297"/>
    </location>
</feature>
<feature type="region of interest" description="Disordered" evidence="2">
    <location>
        <begin position="1373"/>
        <end position="1403"/>
    </location>
</feature>
<protein>
    <submittedName>
        <fullName evidence="3">Uncharacterized protein</fullName>
    </submittedName>
</protein>
<feature type="compositionally biased region" description="Basic and acidic residues" evidence="2">
    <location>
        <begin position="2278"/>
        <end position="2287"/>
    </location>
</feature>
<feature type="compositionally biased region" description="Polar residues" evidence="2">
    <location>
        <begin position="2434"/>
        <end position="2444"/>
    </location>
</feature>
<dbReference type="EMBL" id="LR899011">
    <property type="protein sequence ID" value="CAD7084584.1"/>
    <property type="molecule type" value="Genomic_DNA"/>
</dbReference>
<feature type="compositionally biased region" description="Basic and acidic residues" evidence="2">
    <location>
        <begin position="2651"/>
        <end position="2661"/>
    </location>
</feature>
<evidence type="ECO:0000256" key="1">
    <source>
        <dbReference type="SAM" id="Coils"/>
    </source>
</evidence>
<feature type="region of interest" description="Disordered" evidence="2">
    <location>
        <begin position="1761"/>
        <end position="1856"/>
    </location>
</feature>
<feature type="region of interest" description="Disordered" evidence="2">
    <location>
        <begin position="406"/>
        <end position="510"/>
    </location>
</feature>
<feature type="compositionally biased region" description="Polar residues" evidence="2">
    <location>
        <begin position="1761"/>
        <end position="1788"/>
    </location>
</feature>
<organism evidence="3 4">
    <name type="scientific">Hermetia illucens</name>
    <name type="common">Black soldier fly</name>
    <dbReference type="NCBI Taxonomy" id="343691"/>
    <lineage>
        <taxon>Eukaryota</taxon>
        <taxon>Metazoa</taxon>
        <taxon>Ecdysozoa</taxon>
        <taxon>Arthropoda</taxon>
        <taxon>Hexapoda</taxon>
        <taxon>Insecta</taxon>
        <taxon>Pterygota</taxon>
        <taxon>Neoptera</taxon>
        <taxon>Endopterygota</taxon>
        <taxon>Diptera</taxon>
        <taxon>Brachycera</taxon>
        <taxon>Stratiomyomorpha</taxon>
        <taxon>Stratiomyidae</taxon>
        <taxon>Hermetiinae</taxon>
        <taxon>Hermetia</taxon>
    </lineage>
</organism>
<feature type="compositionally biased region" description="Basic and acidic residues" evidence="2">
    <location>
        <begin position="2731"/>
        <end position="2742"/>
    </location>
</feature>
<feature type="compositionally biased region" description="Acidic residues" evidence="2">
    <location>
        <begin position="438"/>
        <end position="447"/>
    </location>
</feature>
<feature type="compositionally biased region" description="Polar residues" evidence="2">
    <location>
        <begin position="3517"/>
        <end position="3529"/>
    </location>
</feature>
<feature type="compositionally biased region" description="Basic and acidic residues" evidence="2">
    <location>
        <begin position="2217"/>
        <end position="2230"/>
    </location>
</feature>
<feature type="compositionally biased region" description="Basic and acidic residues" evidence="2">
    <location>
        <begin position="2385"/>
        <end position="2400"/>
    </location>
</feature>
<feature type="region of interest" description="Disordered" evidence="2">
    <location>
        <begin position="1712"/>
        <end position="1740"/>
    </location>
</feature>
<feature type="compositionally biased region" description="Polar residues" evidence="2">
    <location>
        <begin position="1712"/>
        <end position="1724"/>
    </location>
</feature>
<feature type="compositionally biased region" description="Polar residues" evidence="2">
    <location>
        <begin position="1013"/>
        <end position="1041"/>
    </location>
</feature>
<keyword evidence="4" id="KW-1185">Reference proteome</keyword>
<dbReference type="Gene3D" id="1.10.287.1490">
    <property type="match status" value="1"/>
</dbReference>
<proteinExistence type="predicted"/>
<feature type="region of interest" description="Disordered" evidence="2">
    <location>
        <begin position="1529"/>
        <end position="1556"/>
    </location>
</feature>
<sequence length="3703" mass="410723">MASFYSSDAETERNIRPIDILEGIDMDMVKTVWDSLPAVLKQKNKSTDPTGDVFRRIELMKKRMREKSTQPSEKFQTSYLESNRKTVKGFAEGSRQQKSMNPFSNHHCNENCMRTTQVEKVESMLSCFSEHNGEIAMNELCIESIKNSKVKELFEAKTRKYSEEVVKALAQIDQTNVNLGHYEQQKQPIVDTTAKLQMKAKEICSMAHQLEYEITKIKYEVCGVISCSSADNAACGNLCCKGIVDKIIDLQQKVEKVRSRAKLKECFLAMCEAAKSRINEDNEDLRKDIKKAADIISEYKGELEVIKQVVCKMEGKNISLAQLTPQEVITLKPLKMIKGDYSDFNGGSEDSEYQVESGSPNISSDEYEGLSHNSLEENSDKYTDNECPLDDIKYEVMLLSEGSEASTITLENGSEHSQETYSYEISEEFSRDSKVQDENLEESDFPENQERRSKALKNEATQNFGKEGEADAIKTHIEKPNRKYGDPKELKKKPVSRETKLESNEERLDGNLDDEEIRMVSFTITTSSSHKSNKSPLRTKGVNPKETRLLQAGKKDTTDNSSTNNDALKQNRIRKQSINQPTVGTSARDKELRNKELRLCEYEKNVTDKIHTCRPRKVSENEKLEENISEAESAQSIFIESVHYGSPDRHEEETIYPAKLPPKTDKSRAYVVKPMSPTRPQFHRTLQGSERVTNFTRNSRRNDSSSFGRAESRGKKDDRKRNSVPIRKKASSESSVIDPKIARRNNGNVKQRNTLEKSNHHSSKCTCCHSSEAPRKPVLVCFPRVRREPCKTRPHKKEKHHENVSCCCRKGESSHSAVKEPEIHLVSIPDQNYVCNCKQDKTAPCKCASCTCSGESSDKISEKPISSPTSRLEEPCMCTKVKNISCQCKECTCRQEISDEVSNVVTPSVESSFDKPCTCKLIEDRPCQCAVCSCYISDQFRSISCVQSSIGSPGSSMPNSVDTITKSKSNMSEPCICDVDKSDSEPCQKCTCGPRSSRRISDKVISVISSSVMKQESNASTPCTSESHQSGPGESVTSTVCTSPKSEISSRCVCGPGKDTCTCRRNTYAEGEVSSYHSIKKVEKSADSIASTCESCQSGSCRYLLSSTDGTLSNSKKDRSKDKLSCKCKIKKEKGKLTIDGSLEKRQSDESTSCESTNSYIPSTQSDIKELKCICETNKGICTCRDISEPKSTTTWVSDKSKSCLNSETNTSSAHTVITGQSNACICDKDPELCTCHSKTSNSDGPKNVSSIYPGNRSDTSGSCEYSDASNSSILASKKKQESISASESSRNLCICPPKTCTQSVGQLGSTDTSVNSYSGTCETNTFSNTDTKSKNLWSADSRHCYTESSSENYSYGYKCKPEESACTSHSQKSNQISDDFSTNDHSSTRCDSMESGNNSSEISSCRISGNKFLRPDCESVNRCTCERNKQRCTCCPNKCPKTPSKGTISIRSKTGERSQYSSTNFITESGESDCCRYSADSTEGSVEKLESSSECPSYKGSFACRSEDSTQTNNKDSICTYNRSPCTNSSLKSERISSIDQKNESGVSSPCEYPDEDSFNIESKGSFEALKKSITSTYSIARCESSSSKNSSNQINRSKSICICGSDKELCTCSQKSPVSEQSGSRVNSKSVISFSQENRSHTSHPEKYTDSSSKSGSSDHKSSCLCKSNKARCTCCPRNCSDSPATKSVSIVSIDVADKTSFSVRSSIAGTESGMSVESSNKTEQNSSESSGSGTSYNSIQPKSICACGSIKNICTCSPKKSTSNANSKSVISLDQESRSNTNSPEKSTGSSSKIGSSDHKSNRCSESTVTESASSPRNVVTDKTSVSVHSNITGTQSSASIESSNTYPRNTPNTSVVATLSEVFNPTSAEESICDTSGAQLSQKVKKSSLSAICTCQTNEHGRCKCRNCTCRSSNLVSSSERSSSAICNCQPKEHGRCECEHCTCRSNNFPSDSEKSVSSPRSSTDSHLNTKSSSGSNYLCNCNPNTEGRCQCLECSCRRKSPSGTSSINSLTQTTRSSTMIVSKQTETDKSSNGTSGTKTSTNKNSIQEKQRSHSQLIEDNEEIFCKCCKCSVCICKKYVEQPSRKSSRATSIQSTPHPASEVSSSIKRSPSVSPDVGSRTPSEQPSKRSSRQPSIFPPGVPSKDDTIRSEHPSRRSSRKSRQPSTASTEDIPETVSKEGPEPPAEDGKTPSRRSSRKSQPPTTALPATEPEIPSKDGKVPDEHPSKHSSRISRLPSKAPSGDSPKIVAEEELQVPSKGEKVPSKQPSRRSPKLSREPSRVEEILEIITDEESEVPKLVTEADPQLPNKDGKVPSKQPSRRSSKLSREPSKAEDIPKVITDKEPQMSSEDEEFPIEQPSRRSSRSSRQPSKAPTDNIPKTISEEEPKVPSIDEKIPSGRPSRRSSTRSRQPSKPRSEIVTVETPKIPRSSIGSQQPSKTPSKMVPEIISDEIIKVPSKESKVPTENIPPTVSEEEPKISSERPSRRSSRKSRQPSEPRSEIITAETPKTPRSSIGSRQPSKTPSKVVPEVISDEVIKDPSKESKVPPENIPKTVSEEEPKIPSKDEKIPSKRPSRRSSTRSRQPSKPRSEIITIETPKIPRSSIGSRQPSKTPSKVVPEVKSDEIVKVPSKESKVPVENIPTTVSEEEWKIPSERPSRRSSRRSRQPSEPRSEIVAVETPEIPRPSTGSRKPSKTPSKIIPEMISDEKVEVPSKDSKAPPGSIPKTVSEEGRPSERPSRRSSRRSRQPSAPRSEIITIETPKVPRPSIGSPQPSKTPSKIIPEIISDENVMVPNKESKVPAENIHKTDSEEEPKIPSDRPSRRSSRRSRQPSAPRSEIITAETPKIPRSPIGSRQPSKIPSKIISDEKVEVPSEDEKIPSERPSRRSSRRSRQPSKLPAEEVPQIIPEEKQKTPNKNQEISSEQPSKRSSRIPSEQPSRRSSRRSRQPSIAPSEDIPNVITDEKNPYTPSKEKIPSKLPIPPDGSLREPTKDPSIIQERESIPRQPSQPRNPPVHSDQDIKIPSKKPSIIQEKEQNKKPSMHLDNEALIKACETKLLECQTKNEQFGREKEVLEANRLRLEDDLTKCRKDFQDCLAGQLDEHALGDQISTLQKENSNLHNQLEVIKATVIKLQIDNGTLLEKNKQLTNELGEIKTTPPEASEDCLQYIQKMSGLEAEIASLIRKNETDLKEYSDCKAKLDSCQNDLAKCMKELAKPPPDTTGELIKPADNADCQQWIDLVSQYEGKLKQYRVRTVRLTFLLAIVEKDRDTLKSEKKELEKSSIKCQEDLKQCLMERDASQPQSQMDSLQQQLEKQKVLINELEQKITSLTNLKDDATKEAQSAQEKLLKCEEEVQLIAERGDSYMAEQYTNLRKENNELKTEIDDRKKDIERLITDLQLCHSQLADCKSKLAACEAKLQALPEQIRTDSEITDPNFQQKVSIPNIEKEHKEESIHKSHLSSSVDKIDPNVEIDSSEGSTSITGPNLKPGSSTESIEKGIKEESLRKSRESTPRKSTTNRPSSIQAPSKEHTAGVKQMKKLYKCLLYQIQKLILSLNEKPCCENVQDTLTIVYHAINWMKNNICPQCPEISNFAPECIKGEDSILHGICLQIVVAGVRSLDFKQLIYLHCTIYKIGTNFGKTNCYRFPCSQIKEQSCDPENTKEEKTKRNKLSIAKLKQIECEMEKTKKLLGAFRKCCNI</sequence>
<feature type="compositionally biased region" description="Basic and acidic residues" evidence="2">
    <location>
        <begin position="1640"/>
        <end position="1651"/>
    </location>
</feature>
<feature type="compositionally biased region" description="Basic and acidic residues" evidence="2">
    <location>
        <begin position="3498"/>
        <end position="3516"/>
    </location>
</feature>
<feature type="coiled-coil region" evidence="1">
    <location>
        <begin position="3067"/>
        <end position="3132"/>
    </location>
</feature>
<feature type="compositionally biased region" description="Polar residues" evidence="2">
    <location>
        <begin position="2093"/>
        <end position="2102"/>
    </location>
</feature>
<feature type="compositionally biased region" description="Basic and acidic residues" evidence="2">
    <location>
        <begin position="2329"/>
        <end position="2348"/>
    </location>
</feature>
<feature type="compositionally biased region" description="Polar residues" evidence="2">
    <location>
        <begin position="2918"/>
        <end position="2928"/>
    </location>
</feature>
<feature type="compositionally biased region" description="Polar residues" evidence="2">
    <location>
        <begin position="559"/>
        <end position="568"/>
    </location>
</feature>
<feature type="region of interest" description="Disordered" evidence="2">
    <location>
        <begin position="2001"/>
        <end position="2058"/>
    </location>
</feature>
<feature type="compositionally biased region" description="Basic and acidic residues" evidence="2">
    <location>
        <begin position="2455"/>
        <end position="2466"/>
    </location>
</feature>
<feature type="compositionally biased region" description="Basic and acidic residues" evidence="2">
    <location>
        <begin position="374"/>
        <end position="387"/>
    </location>
</feature>
<feature type="compositionally biased region" description="Polar residues" evidence="2">
    <location>
        <begin position="684"/>
        <end position="697"/>
    </location>
</feature>
<dbReference type="InParanoid" id="A0A7R8UPF9"/>
<feature type="compositionally biased region" description="Basic and acidic residues" evidence="2">
    <location>
        <begin position="2868"/>
        <end position="2888"/>
    </location>
</feature>
<feature type="compositionally biased region" description="Basic and acidic residues" evidence="2">
    <location>
        <begin position="2558"/>
        <end position="2573"/>
    </location>
</feature>
<feature type="compositionally biased region" description="Low complexity" evidence="2">
    <location>
        <begin position="2202"/>
        <end position="2216"/>
    </location>
</feature>
<reference evidence="3 4" key="1">
    <citation type="submission" date="2020-11" db="EMBL/GenBank/DDBJ databases">
        <authorList>
            <person name="Wallbank WR R."/>
            <person name="Pardo Diaz C."/>
            <person name="Kozak K."/>
            <person name="Martin S."/>
            <person name="Jiggins C."/>
            <person name="Moest M."/>
            <person name="Warren A I."/>
            <person name="Generalovic N T."/>
            <person name="Byers J.R.P. K."/>
            <person name="Montejo-Kovacevich G."/>
            <person name="Yen C E."/>
        </authorList>
    </citation>
    <scope>NUCLEOTIDE SEQUENCE [LARGE SCALE GENOMIC DNA]</scope>
</reference>
<feature type="region of interest" description="Disordered" evidence="2">
    <location>
        <begin position="2089"/>
        <end position="3043"/>
    </location>
</feature>
<feature type="compositionally biased region" description="Polar residues" evidence="2">
    <location>
        <begin position="523"/>
        <end position="536"/>
    </location>
</feature>
<feature type="compositionally biased region" description="Basic and acidic residues" evidence="2">
    <location>
        <begin position="710"/>
        <end position="721"/>
    </location>
</feature>
<feature type="compositionally biased region" description="Basic and acidic residues" evidence="2">
    <location>
        <begin position="2965"/>
        <end position="2979"/>
    </location>
</feature>
<feature type="region of interest" description="Disordered" evidence="2">
    <location>
        <begin position="1012"/>
        <end position="1041"/>
    </location>
</feature>
<feature type="region of interest" description="Disordered" evidence="2">
    <location>
        <begin position="1618"/>
        <end position="1662"/>
    </location>
</feature>
<feature type="coiled-coil region" evidence="1">
    <location>
        <begin position="268"/>
        <end position="302"/>
    </location>
</feature>
<feature type="compositionally biased region" description="Basic and acidic residues" evidence="2">
    <location>
        <begin position="448"/>
        <end position="457"/>
    </location>
</feature>
<feature type="compositionally biased region" description="Basic and acidic residues" evidence="2">
    <location>
        <begin position="543"/>
        <end position="558"/>
    </location>
</feature>
<feature type="region of interest" description="Disordered" evidence="2">
    <location>
        <begin position="523"/>
        <end position="589"/>
    </location>
</feature>
<feature type="region of interest" description="Disordered" evidence="2">
    <location>
        <begin position="343"/>
        <end position="387"/>
    </location>
</feature>
<feature type="coiled-coil region" evidence="1">
    <location>
        <begin position="3265"/>
        <end position="3400"/>
    </location>
</feature>
<feature type="compositionally biased region" description="Basic and acidic residues" evidence="2">
    <location>
        <begin position="2478"/>
        <end position="2488"/>
    </location>
</feature>
<feature type="compositionally biased region" description="Polar residues" evidence="2">
    <location>
        <begin position="2690"/>
        <end position="2700"/>
    </location>
</feature>
<feature type="compositionally biased region" description="Basic and acidic residues" evidence="2">
    <location>
        <begin position="2622"/>
        <end position="2639"/>
    </location>
</feature>
<feature type="compositionally biased region" description="Polar residues" evidence="2">
    <location>
        <begin position="1618"/>
        <end position="1639"/>
    </location>
</feature>
<feature type="compositionally biased region" description="Basic and acidic residues" evidence="2">
    <location>
        <begin position="2799"/>
        <end position="2825"/>
    </location>
</feature>
<feature type="compositionally biased region" description="Basic residues" evidence="2">
    <location>
        <begin position="2404"/>
        <end position="2416"/>
    </location>
</feature>
<gene>
    <name evidence="3" type="ORF">HERILL_LOCUS7471</name>
</gene>
<feature type="region of interest" description="Disordered" evidence="2">
    <location>
        <begin position="675"/>
        <end position="765"/>
    </location>
</feature>
<feature type="compositionally biased region" description="Low complexity" evidence="2">
    <location>
        <begin position="1725"/>
        <end position="1740"/>
    </location>
</feature>
<feature type="region of interest" description="Disordered" evidence="2">
    <location>
        <begin position="1238"/>
        <end position="1265"/>
    </location>
</feature>
<accession>A0A7R8UPF9</accession>
<evidence type="ECO:0000313" key="4">
    <source>
        <dbReference type="Proteomes" id="UP000594454"/>
    </source>
</evidence>
<feature type="compositionally biased region" description="Basic and acidic residues" evidence="2">
    <location>
        <begin position="495"/>
        <end position="510"/>
    </location>
</feature>
<feature type="compositionally biased region" description="Basic and acidic residues" evidence="2">
    <location>
        <begin position="1533"/>
        <end position="1544"/>
    </location>
</feature>
<feature type="compositionally biased region" description="Polar residues" evidence="2">
    <location>
        <begin position="2513"/>
        <end position="2527"/>
    </location>
</feature>
<evidence type="ECO:0000313" key="3">
    <source>
        <dbReference type="EMBL" id="CAD7084584.1"/>
    </source>
</evidence>
<feature type="compositionally biased region" description="Low complexity" evidence="2">
    <location>
        <begin position="2105"/>
        <end position="2119"/>
    </location>
</feature>
<feature type="compositionally biased region" description="Polar residues" evidence="2">
    <location>
        <begin position="2006"/>
        <end position="2029"/>
    </location>
</feature>
<keyword evidence="1" id="KW-0175">Coiled coil</keyword>
<feature type="compositionally biased region" description="Basic and acidic residues" evidence="2">
    <location>
        <begin position="2538"/>
        <end position="2549"/>
    </location>
</feature>
<feature type="compositionally biased region" description="Basic and acidic residues" evidence="2">
    <location>
        <begin position="2180"/>
        <end position="2194"/>
    </location>
</feature>
<feature type="compositionally biased region" description="Polar residues" evidence="2">
    <location>
        <begin position="3479"/>
        <end position="3497"/>
    </location>
</feature>
<feature type="compositionally biased region" description="Polar residues" evidence="2">
    <location>
        <begin position="2607"/>
        <end position="2617"/>
    </location>
</feature>
<name>A0A7R8UPF9_HERIL</name>
<feature type="compositionally biased region" description="Low complexity" evidence="2">
    <location>
        <begin position="1789"/>
        <end position="1798"/>
    </location>
</feature>
<feature type="compositionally biased region" description="Polar residues" evidence="2">
    <location>
        <begin position="1373"/>
        <end position="1386"/>
    </location>
</feature>
<feature type="compositionally biased region" description="Basic and acidic residues" evidence="2">
    <location>
        <begin position="2709"/>
        <end position="2721"/>
    </location>
</feature>
<dbReference type="OMA" id="YSIARCE"/>
<feature type="compositionally biased region" description="Polar residues" evidence="2">
    <location>
        <begin position="1807"/>
        <end position="1856"/>
    </location>
</feature>
<evidence type="ECO:0000256" key="2">
    <source>
        <dbReference type="SAM" id="MobiDB-lite"/>
    </source>
</evidence>
<feature type="compositionally biased region" description="Basic and acidic residues" evidence="2">
    <location>
        <begin position="428"/>
        <end position="437"/>
    </location>
</feature>
<feature type="region of interest" description="Disordered" evidence="2">
    <location>
        <begin position="3451"/>
        <end position="3535"/>
    </location>
</feature>
<feature type="compositionally biased region" description="Polar residues" evidence="2">
    <location>
        <begin position="354"/>
        <end position="364"/>
    </location>
</feature>
<feature type="compositionally biased region" description="Basic residues" evidence="2">
    <location>
        <begin position="2574"/>
        <end position="2589"/>
    </location>
</feature>
<feature type="compositionally biased region" description="Basic and acidic residues" evidence="2">
    <location>
        <begin position="466"/>
        <end position="489"/>
    </location>
</feature>